<accession>A9USZ4</accession>
<dbReference type="PANTHER" id="PTHR31441:SF2">
    <property type="entry name" value="FOLLICULIN"/>
    <property type="match status" value="1"/>
</dbReference>
<dbReference type="GO" id="GO:0005096">
    <property type="term" value="F:GTPase activator activity"/>
    <property type="evidence" value="ECO:0007669"/>
    <property type="project" value="InterPro"/>
</dbReference>
<dbReference type="InterPro" id="IPR037520">
    <property type="entry name" value="Folliculin/SMCR8_longin"/>
</dbReference>
<dbReference type="GO" id="GO:0030511">
    <property type="term" value="P:positive regulation of transforming growth factor beta receptor signaling pathway"/>
    <property type="evidence" value="ECO:0000318"/>
    <property type="project" value="GO_Central"/>
</dbReference>
<dbReference type="GO" id="GO:1904263">
    <property type="term" value="P:positive regulation of TORC1 signaling"/>
    <property type="evidence" value="ECO:0000318"/>
    <property type="project" value="GO_Central"/>
</dbReference>
<proteinExistence type="predicted"/>
<organism evidence="2 3">
    <name type="scientific">Monosiga brevicollis</name>
    <name type="common">Choanoflagellate</name>
    <dbReference type="NCBI Taxonomy" id="81824"/>
    <lineage>
        <taxon>Eukaryota</taxon>
        <taxon>Choanoflagellata</taxon>
        <taxon>Craspedida</taxon>
        <taxon>Salpingoecidae</taxon>
        <taxon>Monosiga</taxon>
    </lineage>
</organism>
<dbReference type="AlphaFoldDB" id="A9USZ4"/>
<dbReference type="PANTHER" id="PTHR31441">
    <property type="entry name" value="FOLLICULIN FAMILY MEMBER"/>
    <property type="match status" value="1"/>
</dbReference>
<name>A9USZ4_MONBE</name>
<protein>
    <recommendedName>
        <fullName evidence="1">UDENN FLCN/SMCR8-type domain-containing protein</fullName>
    </recommendedName>
</protein>
<dbReference type="EMBL" id="CH991545">
    <property type="protein sequence ID" value="EDQ91154.1"/>
    <property type="molecule type" value="Genomic_DNA"/>
</dbReference>
<keyword evidence="3" id="KW-1185">Reference proteome</keyword>
<dbReference type="eggNOG" id="KOG3715">
    <property type="taxonomic scope" value="Eukaryota"/>
</dbReference>
<dbReference type="Proteomes" id="UP000001357">
    <property type="component" value="Unassembled WGS sequence"/>
</dbReference>
<gene>
    <name evidence="2" type="ORF">MONBRDRAFT_15082</name>
</gene>
<dbReference type="GeneID" id="5889227"/>
<dbReference type="InParanoid" id="A9USZ4"/>
<dbReference type="STRING" id="81824.A9USZ4"/>
<dbReference type="PROSITE" id="PS51834">
    <property type="entry name" value="DENN_FLCN_SMCR8"/>
    <property type="match status" value="1"/>
</dbReference>
<feature type="domain" description="UDENN FLCN/SMCR8-type" evidence="1">
    <location>
        <begin position="89"/>
        <end position="251"/>
    </location>
</feature>
<dbReference type="KEGG" id="mbr:MONBRDRAFT_15082"/>
<evidence type="ECO:0000313" key="3">
    <source>
        <dbReference type="Proteomes" id="UP000001357"/>
    </source>
</evidence>
<dbReference type="RefSeq" id="XP_001743576.1">
    <property type="nucleotide sequence ID" value="XM_001743524.1"/>
</dbReference>
<reference evidence="2 3" key="1">
    <citation type="journal article" date="2008" name="Nature">
        <title>The genome of the choanoflagellate Monosiga brevicollis and the origin of metazoans.</title>
        <authorList>
            <consortium name="JGI Sequencing"/>
            <person name="King N."/>
            <person name="Westbrook M.J."/>
            <person name="Young S.L."/>
            <person name="Kuo A."/>
            <person name="Abedin M."/>
            <person name="Chapman J."/>
            <person name="Fairclough S."/>
            <person name="Hellsten U."/>
            <person name="Isogai Y."/>
            <person name="Letunic I."/>
            <person name="Marr M."/>
            <person name="Pincus D."/>
            <person name="Putnam N."/>
            <person name="Rokas A."/>
            <person name="Wright K.J."/>
            <person name="Zuzow R."/>
            <person name="Dirks W."/>
            <person name="Good M."/>
            <person name="Goodstein D."/>
            <person name="Lemons D."/>
            <person name="Li W."/>
            <person name="Lyons J.B."/>
            <person name="Morris A."/>
            <person name="Nichols S."/>
            <person name="Richter D.J."/>
            <person name="Salamov A."/>
            <person name="Bork P."/>
            <person name="Lim W.A."/>
            <person name="Manning G."/>
            <person name="Miller W.T."/>
            <person name="McGinnis W."/>
            <person name="Shapiro H."/>
            <person name="Tjian R."/>
            <person name="Grigoriev I.V."/>
            <person name="Rokhsar D."/>
        </authorList>
    </citation>
    <scope>NUCLEOTIDE SEQUENCE [LARGE SCALE GENOMIC DNA]</scope>
    <source>
        <strain evidence="3">MX1 / ATCC 50154</strain>
    </source>
</reference>
<dbReference type="Pfam" id="PF11704">
    <property type="entry name" value="Folliculin"/>
    <property type="match status" value="1"/>
</dbReference>
<evidence type="ECO:0000313" key="2">
    <source>
        <dbReference type="EMBL" id="EDQ91154.1"/>
    </source>
</evidence>
<dbReference type="InterPro" id="IPR037521">
    <property type="entry name" value="FLCN/SMCR8_DENN"/>
</dbReference>
<sequence>MSIVVALGHFCEQHGPRVVYTTQSFHSSQPDDMLEEQGTGLEMTPVVEYATPTPLGTPGPPGLMSTPRRTIGSASTVVPTSDHSCCAACGWRVHSPGFISYDHDAAASYVSRHHPTRPEVYSILRQACLRALSSEVCVYRHGPLIFGDQEHGFCFSYNFTVADPDARGGLRQYCFLLLMSDILRLVASWHFLRHHLQILIRDMTSKVRHRPRYLHTTQSFGRVQISPTDGFCPVIRWALWLLVCRPRGWPD</sequence>
<dbReference type="GO" id="GO:0005829">
    <property type="term" value="C:cytosol"/>
    <property type="evidence" value="ECO:0000318"/>
    <property type="project" value="GO_Central"/>
</dbReference>
<dbReference type="GO" id="GO:0000122">
    <property type="term" value="P:negative regulation of transcription by RNA polymerase II"/>
    <property type="evidence" value="ECO:0000318"/>
    <property type="project" value="GO_Central"/>
</dbReference>
<evidence type="ECO:0000259" key="1">
    <source>
        <dbReference type="PROSITE" id="PS51834"/>
    </source>
</evidence>
<dbReference type="InterPro" id="IPR021713">
    <property type="entry name" value="Folliculin"/>
</dbReference>